<feature type="compositionally biased region" description="Polar residues" evidence="17">
    <location>
        <begin position="81"/>
        <end position="92"/>
    </location>
</feature>
<organism evidence="19 20">
    <name type="scientific">Capsaspora owczarzaki (strain ATCC 30864)</name>
    <dbReference type="NCBI Taxonomy" id="595528"/>
    <lineage>
        <taxon>Eukaryota</taxon>
        <taxon>Filasterea</taxon>
        <taxon>Capsaspora</taxon>
    </lineage>
</organism>
<feature type="transmembrane region" description="Helical" evidence="18">
    <location>
        <begin position="446"/>
        <end position="470"/>
    </location>
</feature>
<feature type="transmembrane region" description="Helical" evidence="18">
    <location>
        <begin position="155"/>
        <end position="175"/>
    </location>
</feature>
<evidence type="ECO:0000256" key="13">
    <source>
        <dbReference type="ARBA" id="ARBA00030477"/>
    </source>
</evidence>
<feature type="transmembrane region" description="Helical" evidence="18">
    <location>
        <begin position="299"/>
        <end position="319"/>
    </location>
</feature>
<dbReference type="PANTHER" id="PTHR31462:SF5">
    <property type="entry name" value="ENDOSOMAL_LYSOSOMAL PROTON CHANNEL TMEM175"/>
    <property type="match status" value="1"/>
</dbReference>
<keyword evidence="4" id="KW-0633">Potassium transport</keyword>
<gene>
    <name evidence="19" type="ORF">CAOG_006340</name>
</gene>
<dbReference type="RefSeq" id="XP_004345089.1">
    <property type="nucleotide sequence ID" value="XM_004345039.2"/>
</dbReference>
<comment type="similarity">
    <text evidence="2">Belongs to the TMEM175 family.</text>
</comment>
<evidence type="ECO:0000256" key="3">
    <source>
        <dbReference type="ARBA" id="ARBA00022448"/>
    </source>
</evidence>
<comment type="catalytic activity">
    <reaction evidence="14">
        <text>K(+)(in) = K(+)(out)</text>
        <dbReference type="Rhea" id="RHEA:29463"/>
        <dbReference type="ChEBI" id="CHEBI:29103"/>
    </reaction>
</comment>
<comment type="subcellular location">
    <subcellularLocation>
        <location evidence="1">Membrane</location>
        <topology evidence="1">Multi-pass membrane protein</topology>
    </subcellularLocation>
</comment>
<feature type="transmembrane region" description="Helical" evidence="18">
    <location>
        <begin position="375"/>
        <end position="394"/>
    </location>
</feature>
<evidence type="ECO:0000256" key="2">
    <source>
        <dbReference type="ARBA" id="ARBA00006920"/>
    </source>
</evidence>
<feature type="compositionally biased region" description="Low complexity" evidence="17">
    <location>
        <begin position="49"/>
        <end position="61"/>
    </location>
</feature>
<dbReference type="GO" id="GO:0005267">
    <property type="term" value="F:potassium channel activity"/>
    <property type="evidence" value="ECO:0007669"/>
    <property type="project" value="UniProtKB-KW"/>
</dbReference>
<dbReference type="Proteomes" id="UP000008743">
    <property type="component" value="Unassembled WGS sequence"/>
</dbReference>
<dbReference type="GO" id="GO:0015252">
    <property type="term" value="F:proton channel activity"/>
    <property type="evidence" value="ECO:0007669"/>
    <property type="project" value="InterPro"/>
</dbReference>
<feature type="compositionally biased region" description="Polar residues" evidence="17">
    <location>
        <begin position="650"/>
        <end position="673"/>
    </location>
</feature>
<feature type="compositionally biased region" description="Low complexity" evidence="17">
    <location>
        <begin position="23"/>
        <end position="36"/>
    </location>
</feature>
<keyword evidence="6" id="KW-0631">Potassium channel</keyword>
<evidence type="ECO:0000256" key="9">
    <source>
        <dbReference type="ARBA" id="ARBA00023065"/>
    </source>
</evidence>
<dbReference type="InterPro" id="IPR010617">
    <property type="entry name" value="TMEM175-like"/>
</dbReference>
<feature type="compositionally biased region" description="Low complexity" evidence="17">
    <location>
        <begin position="631"/>
        <end position="649"/>
    </location>
</feature>
<dbReference type="InParanoid" id="A0A0D2VWJ9"/>
<keyword evidence="20" id="KW-1185">Reference proteome</keyword>
<evidence type="ECO:0000256" key="8">
    <source>
        <dbReference type="ARBA" id="ARBA00022989"/>
    </source>
</evidence>
<evidence type="ECO:0000256" key="5">
    <source>
        <dbReference type="ARBA" id="ARBA00022692"/>
    </source>
</evidence>
<feature type="transmembrane region" description="Helical" evidence="18">
    <location>
        <begin position="414"/>
        <end position="434"/>
    </location>
</feature>
<dbReference type="OrthoDB" id="203835at2759"/>
<accession>A0A0D2VWJ9</accession>
<keyword evidence="10 18" id="KW-0472">Membrane</keyword>
<evidence type="ECO:0000313" key="20">
    <source>
        <dbReference type="Proteomes" id="UP000008743"/>
    </source>
</evidence>
<feature type="region of interest" description="Disordered" evidence="17">
    <location>
        <begin position="1"/>
        <end position="128"/>
    </location>
</feature>
<keyword evidence="9" id="KW-0406">Ion transport</keyword>
<dbReference type="AlphaFoldDB" id="A0A0D2VWJ9"/>
<evidence type="ECO:0000256" key="1">
    <source>
        <dbReference type="ARBA" id="ARBA00004141"/>
    </source>
</evidence>
<dbReference type="PANTHER" id="PTHR31462">
    <property type="entry name" value="ENDOSOMAL/LYSOSOMAL POTASSIUM CHANNEL TMEM175"/>
    <property type="match status" value="1"/>
</dbReference>
<evidence type="ECO:0000256" key="6">
    <source>
        <dbReference type="ARBA" id="ARBA00022826"/>
    </source>
</evidence>
<proteinExistence type="inferred from homology"/>
<feature type="transmembrane region" description="Helical" evidence="18">
    <location>
        <begin position="482"/>
        <end position="508"/>
    </location>
</feature>
<sequence length="681" mass="74802">MTDPFPPYIRPGSDSPGLFEPDTSTSTPTTPTTAASRRLDEVFVRRSESSSSLRSAMMSHPQHQHQQHQQAASSSSASSPRSGSLKQVSVSDSVVEIRPSGTSNTNSNSSSNTNSNSNSGSKPLLPVDGNSQTSLVKRLSKAKLHDVYMTSRLEAYSDSIFGVAATLMVLPLQVTKPLPDDTDLEHFLYSMLPQFLIYLSSFTIIANMWASHVRLFRLIKHVDDIVTWINLFVLLFTSFIPFSCTLLGRYSSSTIAVVIASLNLLIVGGSQLLMVRYVSSRPHLLSFLARKAFNSSPRGVWIQCLPLLVIPTLCSLALISAFISVYAGWAFLILLLMTPAINYSGNRYIRRRYNTVLLLVNDSPFRDGALDLARLQGFADGVFSLAATLLVLTVEVPSTQDTDNAGLVGVLENLWPSYLSFVGSFMLVAILWHVHHVIHFNVERCTTLMVVFNNISLAFVGFIPFCSSLITDFATTASFGEIIVVQLAAGTIFIAAMFQAGIWVYVLLRPRTAHTKMRILSEEAELSVDIRFYVSLKVVIIPLICSIAFLGSFASYTIGYIGLQMAFFVTPVLFLLSRMSAAGEVADHYYDEQFDDRSDNESDEELSDDEDFEVINRSRALPRLLETVLSVSARPSSPSRSRSRPATPVQVSSTPLIPTNRFSNSTTGTSANSPVVGESAR</sequence>
<dbReference type="STRING" id="595528.A0A0D2VWJ9"/>
<keyword evidence="11" id="KW-0407">Ion channel</keyword>
<keyword evidence="7" id="KW-0630">Potassium</keyword>
<keyword evidence="5 18" id="KW-0812">Transmembrane</keyword>
<evidence type="ECO:0000313" key="19">
    <source>
        <dbReference type="EMBL" id="KJE95957.1"/>
    </source>
</evidence>
<evidence type="ECO:0000256" key="12">
    <source>
        <dbReference type="ARBA" id="ARBA00024169"/>
    </source>
</evidence>
<feature type="transmembrane region" description="Helical" evidence="18">
    <location>
        <begin position="228"/>
        <end position="248"/>
    </location>
</feature>
<evidence type="ECO:0000256" key="18">
    <source>
        <dbReference type="SAM" id="Phobius"/>
    </source>
</evidence>
<feature type="region of interest" description="Disordered" evidence="17">
    <location>
        <begin position="631"/>
        <end position="681"/>
    </location>
</feature>
<evidence type="ECO:0000256" key="14">
    <source>
        <dbReference type="ARBA" id="ARBA00034430"/>
    </source>
</evidence>
<feature type="transmembrane region" description="Helical" evidence="18">
    <location>
        <begin position="325"/>
        <end position="343"/>
    </location>
</feature>
<feature type="compositionally biased region" description="Basic and acidic residues" evidence="17">
    <location>
        <begin position="37"/>
        <end position="48"/>
    </location>
</feature>
<evidence type="ECO:0000256" key="17">
    <source>
        <dbReference type="SAM" id="MobiDB-lite"/>
    </source>
</evidence>
<protein>
    <recommendedName>
        <fullName evidence="15">Endosomal/lysosomal proton channel TMEM175</fullName>
    </recommendedName>
    <alternativeName>
        <fullName evidence="16">Potassium channel TMEM175</fullName>
    </alternativeName>
    <alternativeName>
        <fullName evidence="13">Transmembrane protein 175</fullName>
    </alternativeName>
</protein>
<comment type="catalytic activity">
    <reaction evidence="12">
        <text>H(+)(in) = H(+)(out)</text>
        <dbReference type="Rhea" id="RHEA:34979"/>
        <dbReference type="ChEBI" id="CHEBI:15378"/>
    </reaction>
</comment>
<evidence type="ECO:0000256" key="16">
    <source>
        <dbReference type="ARBA" id="ARBA00044317"/>
    </source>
</evidence>
<feature type="transmembrane region" description="Helical" evidence="18">
    <location>
        <begin position="195"/>
        <end position="216"/>
    </location>
</feature>
<keyword evidence="8 18" id="KW-1133">Transmembrane helix</keyword>
<dbReference type="GO" id="GO:0016020">
    <property type="term" value="C:membrane"/>
    <property type="evidence" value="ECO:0007669"/>
    <property type="project" value="UniProtKB-SubCell"/>
</dbReference>
<reference evidence="20" key="1">
    <citation type="submission" date="2011-02" db="EMBL/GenBank/DDBJ databases">
        <title>The Genome Sequence of Capsaspora owczarzaki ATCC 30864.</title>
        <authorList>
            <person name="Russ C."/>
            <person name="Cuomo C."/>
            <person name="Burger G."/>
            <person name="Gray M.W."/>
            <person name="Holland P.W.H."/>
            <person name="King N."/>
            <person name="Lang F.B.F."/>
            <person name="Roger A.J."/>
            <person name="Ruiz-Trillo I."/>
            <person name="Young S.K."/>
            <person name="Zeng Q."/>
            <person name="Gargeya S."/>
            <person name="Alvarado L."/>
            <person name="Berlin A."/>
            <person name="Chapman S.B."/>
            <person name="Chen Z."/>
            <person name="Freedman E."/>
            <person name="Gellesch M."/>
            <person name="Goldberg J."/>
            <person name="Griggs A."/>
            <person name="Gujja S."/>
            <person name="Heilman E."/>
            <person name="Heiman D."/>
            <person name="Howarth C."/>
            <person name="Mehta T."/>
            <person name="Neiman D."/>
            <person name="Pearson M."/>
            <person name="Roberts A."/>
            <person name="Saif S."/>
            <person name="Shea T."/>
            <person name="Shenoy N."/>
            <person name="Sisk P."/>
            <person name="Stolte C."/>
            <person name="Sykes S."/>
            <person name="White J."/>
            <person name="Yandava C."/>
            <person name="Haas B."/>
            <person name="Nusbaum C."/>
            <person name="Birren B."/>
        </authorList>
    </citation>
    <scope>NUCLEOTIDE SEQUENCE</scope>
    <source>
        <strain evidence="20">ATCC 30864</strain>
    </source>
</reference>
<feature type="compositionally biased region" description="Low complexity" evidence="17">
    <location>
        <begin position="100"/>
        <end position="121"/>
    </location>
</feature>
<dbReference type="EMBL" id="KE346370">
    <property type="protein sequence ID" value="KJE95957.1"/>
    <property type="molecule type" value="Genomic_DNA"/>
</dbReference>
<dbReference type="PhylomeDB" id="A0A0D2VWJ9"/>
<feature type="compositionally biased region" description="Low complexity" evidence="17">
    <location>
        <begin position="67"/>
        <end position="80"/>
    </location>
</feature>
<evidence type="ECO:0000256" key="10">
    <source>
        <dbReference type="ARBA" id="ARBA00023136"/>
    </source>
</evidence>
<evidence type="ECO:0000256" key="15">
    <source>
        <dbReference type="ARBA" id="ARBA00034544"/>
    </source>
</evidence>
<evidence type="ECO:0000256" key="4">
    <source>
        <dbReference type="ARBA" id="ARBA00022538"/>
    </source>
</evidence>
<name>A0A0D2VWJ9_CAPO3</name>
<feature type="transmembrane region" description="Helical" evidence="18">
    <location>
        <begin position="254"/>
        <end position="278"/>
    </location>
</feature>
<keyword evidence="3" id="KW-0813">Transport</keyword>
<evidence type="ECO:0000256" key="11">
    <source>
        <dbReference type="ARBA" id="ARBA00023303"/>
    </source>
</evidence>
<dbReference type="eggNOG" id="ENOG502QR5C">
    <property type="taxonomic scope" value="Eukaryota"/>
</dbReference>
<evidence type="ECO:0000256" key="7">
    <source>
        <dbReference type="ARBA" id="ARBA00022958"/>
    </source>
</evidence>
<dbReference type="Pfam" id="PF06736">
    <property type="entry name" value="TMEM175"/>
    <property type="match status" value="2"/>
</dbReference>
<feature type="transmembrane region" description="Helical" evidence="18">
    <location>
        <begin position="528"/>
        <end position="551"/>
    </location>
</feature>